<reference evidence="3" key="1">
    <citation type="journal article" date="2019" name="Int. J. Syst. Evol. Microbiol.">
        <title>The Global Catalogue of Microorganisms (GCM) 10K type strain sequencing project: providing services to taxonomists for standard genome sequencing and annotation.</title>
        <authorList>
            <consortium name="The Broad Institute Genomics Platform"/>
            <consortium name="The Broad Institute Genome Sequencing Center for Infectious Disease"/>
            <person name="Wu L."/>
            <person name="Ma J."/>
        </authorList>
    </citation>
    <scope>NUCLEOTIDE SEQUENCE [LARGE SCALE GENOMIC DNA]</scope>
    <source>
        <strain evidence="3">CGMCC 1.15474</strain>
    </source>
</reference>
<comment type="caution">
    <text evidence="2">The sequence shown here is derived from an EMBL/GenBank/DDBJ whole genome shotgun (WGS) entry which is preliminary data.</text>
</comment>
<keyword evidence="1" id="KW-1133">Transmembrane helix</keyword>
<evidence type="ECO:0000313" key="2">
    <source>
        <dbReference type="EMBL" id="MFD2216377.1"/>
    </source>
</evidence>
<evidence type="ECO:0000313" key="3">
    <source>
        <dbReference type="Proteomes" id="UP001597318"/>
    </source>
</evidence>
<feature type="transmembrane region" description="Helical" evidence="1">
    <location>
        <begin position="7"/>
        <end position="24"/>
    </location>
</feature>
<gene>
    <name evidence="2" type="ORF">ACFSKK_22120</name>
</gene>
<keyword evidence="1" id="KW-0812">Transmembrane</keyword>
<dbReference type="Proteomes" id="UP001597318">
    <property type="component" value="Unassembled WGS sequence"/>
</dbReference>
<protein>
    <submittedName>
        <fullName evidence="2">Uncharacterized protein</fullName>
    </submittedName>
</protein>
<feature type="transmembrane region" description="Helical" evidence="1">
    <location>
        <begin position="68"/>
        <end position="87"/>
    </location>
</feature>
<evidence type="ECO:0000256" key="1">
    <source>
        <dbReference type="SAM" id="Phobius"/>
    </source>
</evidence>
<feature type="transmembrane region" description="Helical" evidence="1">
    <location>
        <begin position="124"/>
        <end position="146"/>
    </location>
</feature>
<dbReference type="EMBL" id="JBHUIK010000007">
    <property type="protein sequence ID" value="MFD2216377.1"/>
    <property type="molecule type" value="Genomic_DNA"/>
</dbReference>
<dbReference type="RefSeq" id="WP_247347304.1">
    <property type="nucleotide sequence ID" value="NZ_CP095551.1"/>
</dbReference>
<keyword evidence="1" id="KW-0472">Membrane</keyword>
<proteinExistence type="predicted"/>
<feature type="transmembrane region" description="Helical" evidence="1">
    <location>
        <begin position="93"/>
        <end position="112"/>
    </location>
</feature>
<accession>A0ABW5C212</accession>
<sequence length="194" mass="23570">MKLTKTFNILMILLPWLSLPLVGLKYFKRYFPSAISMCIYLMAEGRYAEKKKWWWFPSNIKRNFIVELPLIIGPFFIGSLWVLKYTYGKFKLYFFINLLVDSFFTYFVIDWFKKIGYVTLVRLSKFQLSIVFLIKTFVLYGSQLLYEKQFKSIQSEFFFFANLSFHFYYYVIIKFSSEDVSYIFLYRFKPSKSM</sequence>
<name>A0ABW5C212_9BACI</name>
<keyword evidence="3" id="KW-1185">Reference proteome</keyword>
<organism evidence="2 3">
    <name type="scientific">Metabacillus endolithicus</name>
    <dbReference type="NCBI Taxonomy" id="1535204"/>
    <lineage>
        <taxon>Bacteria</taxon>
        <taxon>Bacillati</taxon>
        <taxon>Bacillota</taxon>
        <taxon>Bacilli</taxon>
        <taxon>Bacillales</taxon>
        <taxon>Bacillaceae</taxon>
        <taxon>Metabacillus</taxon>
    </lineage>
</organism>